<dbReference type="PIRSF" id="PIRSF029543">
    <property type="entry name" value="UCP029543"/>
    <property type="match status" value="1"/>
</dbReference>
<keyword evidence="1" id="KW-0812">Transmembrane</keyword>
<keyword evidence="1" id="KW-0472">Membrane</keyword>
<dbReference type="RefSeq" id="WP_290358271.1">
    <property type="nucleotide sequence ID" value="NZ_JAUHHC010000002.1"/>
</dbReference>
<evidence type="ECO:0000256" key="1">
    <source>
        <dbReference type="SAM" id="Phobius"/>
    </source>
</evidence>
<dbReference type="InterPro" id="IPR046735">
    <property type="entry name" value="PA2779-like"/>
</dbReference>
<name>A0ABT8DPP6_9BURK</name>
<evidence type="ECO:0000313" key="4">
    <source>
        <dbReference type="Proteomes" id="UP001228044"/>
    </source>
</evidence>
<dbReference type="EMBL" id="JAUHHC010000002">
    <property type="protein sequence ID" value="MDN3919953.1"/>
    <property type="molecule type" value="Genomic_DNA"/>
</dbReference>
<reference evidence="3 4" key="1">
    <citation type="submission" date="2023-06" db="EMBL/GenBank/DDBJ databases">
        <title>Pelomonas sp. PFR6 16S ribosomal RNA gene Genome sequencing and assembly.</title>
        <authorList>
            <person name="Woo H."/>
        </authorList>
    </citation>
    <scope>NUCLEOTIDE SEQUENCE [LARGE SCALE GENOMIC DNA]</scope>
    <source>
        <strain evidence="3 4">PFR6</strain>
    </source>
</reference>
<accession>A0ABT8DPP6</accession>
<evidence type="ECO:0000256" key="2">
    <source>
        <dbReference type="SAM" id="SignalP"/>
    </source>
</evidence>
<evidence type="ECO:0000313" key="3">
    <source>
        <dbReference type="EMBL" id="MDN3919953.1"/>
    </source>
</evidence>
<protein>
    <submittedName>
        <fullName evidence="3">PA2779 family protein</fullName>
    </submittedName>
</protein>
<keyword evidence="1" id="KW-1133">Transmembrane helix</keyword>
<feature type="signal peptide" evidence="2">
    <location>
        <begin position="1"/>
        <end position="27"/>
    </location>
</feature>
<comment type="caution">
    <text evidence="3">The sequence shown here is derived from an EMBL/GenBank/DDBJ whole genome shotgun (WGS) entry which is preliminary data.</text>
</comment>
<organism evidence="3 4">
    <name type="scientific">Roseateles violae</name>
    <dbReference type="NCBI Taxonomy" id="3058042"/>
    <lineage>
        <taxon>Bacteria</taxon>
        <taxon>Pseudomonadati</taxon>
        <taxon>Pseudomonadota</taxon>
        <taxon>Betaproteobacteria</taxon>
        <taxon>Burkholderiales</taxon>
        <taxon>Sphaerotilaceae</taxon>
        <taxon>Roseateles</taxon>
    </lineage>
</organism>
<dbReference type="NCBIfam" id="NF033919">
    <property type="entry name" value="PA2779_fam"/>
    <property type="match status" value="1"/>
</dbReference>
<gene>
    <name evidence="3" type="ORF">QWJ38_06635</name>
</gene>
<keyword evidence="4" id="KW-1185">Reference proteome</keyword>
<proteinExistence type="predicted"/>
<dbReference type="Proteomes" id="UP001228044">
    <property type="component" value="Unassembled WGS sequence"/>
</dbReference>
<feature type="chain" id="PRO_5046038237" evidence="2">
    <location>
        <begin position="28"/>
        <end position="132"/>
    </location>
</feature>
<keyword evidence="2" id="KW-0732">Signal</keyword>
<dbReference type="Pfam" id="PF20332">
    <property type="entry name" value="DUF6627"/>
    <property type="match status" value="1"/>
</dbReference>
<dbReference type="InterPro" id="IPR016924">
    <property type="entry name" value="UCP029543"/>
</dbReference>
<feature type="transmembrane region" description="Helical" evidence="1">
    <location>
        <begin position="102"/>
        <end position="122"/>
    </location>
</feature>
<sequence>MQTTVQRLIATTLIVSCSLLPLQASHAAIVPTEAALASAAAADADAGRATVKAFLAREDVRAALLQQGVDGEAAQARVDALSDAEIAELVGRVEQAPAGGEVLGLLFTVFIVLLVTDILGLTKVFPFTRSLR</sequence>